<dbReference type="InterPro" id="IPR003615">
    <property type="entry name" value="HNH_nuc"/>
</dbReference>
<organism evidence="6 7">
    <name type="scientific">Clostridium perfringens E str. JGS1987</name>
    <dbReference type="NCBI Taxonomy" id="451755"/>
    <lineage>
        <taxon>Bacteria</taxon>
        <taxon>Bacillati</taxon>
        <taxon>Bacillota</taxon>
        <taxon>Clostridia</taxon>
        <taxon>Eubacteriales</taxon>
        <taxon>Clostridiaceae</taxon>
        <taxon>Clostridium</taxon>
    </lineage>
</organism>
<keyword evidence="6" id="KW-0255">Endonuclease</keyword>
<dbReference type="InterPro" id="IPR002711">
    <property type="entry name" value="HNH"/>
</dbReference>
<dbReference type="GO" id="GO:0004519">
    <property type="term" value="F:endonuclease activity"/>
    <property type="evidence" value="ECO:0007669"/>
    <property type="project" value="UniProtKB-KW"/>
</dbReference>
<evidence type="ECO:0000256" key="3">
    <source>
        <dbReference type="ARBA" id="ARBA00038412"/>
    </source>
</evidence>
<dbReference type="GO" id="GO:0003676">
    <property type="term" value="F:nucleic acid binding"/>
    <property type="evidence" value="ECO:0007669"/>
    <property type="project" value="InterPro"/>
</dbReference>
<evidence type="ECO:0000259" key="5">
    <source>
        <dbReference type="SMART" id="SM00507"/>
    </source>
</evidence>
<evidence type="ECO:0000313" key="6">
    <source>
        <dbReference type="EMBL" id="EDT14716.1"/>
    </source>
</evidence>
<evidence type="ECO:0000256" key="4">
    <source>
        <dbReference type="ARBA" id="ARBA00040194"/>
    </source>
</evidence>
<comment type="caution">
    <text evidence="6">The sequence shown here is derived from an EMBL/GenBank/DDBJ whole genome shotgun (WGS) entry which is preliminary data.</text>
</comment>
<keyword evidence="1" id="KW-0540">Nuclease</keyword>
<dbReference type="Proteomes" id="UP000005337">
    <property type="component" value="Unassembled WGS sequence"/>
</dbReference>
<dbReference type="SMART" id="SM00507">
    <property type="entry name" value="HNHc"/>
    <property type="match status" value="1"/>
</dbReference>
<evidence type="ECO:0000313" key="7">
    <source>
        <dbReference type="Proteomes" id="UP000005337"/>
    </source>
</evidence>
<feature type="domain" description="HNH nuclease" evidence="5">
    <location>
        <begin position="50"/>
        <end position="106"/>
    </location>
</feature>
<comment type="similarity">
    <text evidence="3">Belongs to the HNH nuclease family.</text>
</comment>
<proteinExistence type="inferred from homology"/>
<protein>
    <recommendedName>
        <fullName evidence="4">Putative HNH nuclease YajD</fullName>
    </recommendedName>
</protein>
<dbReference type="GO" id="GO:0016787">
    <property type="term" value="F:hydrolase activity"/>
    <property type="evidence" value="ECO:0007669"/>
    <property type="project" value="UniProtKB-KW"/>
</dbReference>
<evidence type="ECO:0000256" key="1">
    <source>
        <dbReference type="ARBA" id="ARBA00022722"/>
    </source>
</evidence>
<sequence length="136" mass="16562">MIYTICGKCGDKIKVGTKCERCTKETYRQYKHYRKDKREQQFYANNQWKTLSEIIKRRYLGMCLNCWDKGIIEMCTTTHHIVELKEDWNRRLDKDNLITLCSSCHQKIHNEYKNNKAIEQARLRDILKKYKETYKL</sequence>
<dbReference type="Gene3D" id="1.10.30.50">
    <property type="match status" value="1"/>
</dbReference>
<keyword evidence="2" id="KW-0378">Hydrolase</keyword>
<dbReference type="CDD" id="cd00085">
    <property type="entry name" value="HNHc"/>
    <property type="match status" value="1"/>
</dbReference>
<gene>
    <name evidence="6" type="ORF">AC3_1411</name>
</gene>
<reference evidence="6 7" key="1">
    <citation type="submission" date="2007-07" db="EMBL/GenBank/DDBJ databases">
        <title>Annotation of Clostridium perfringens E str. JGS1987.</title>
        <authorList>
            <person name="Paulsen I."/>
            <person name="Sebastian Y."/>
        </authorList>
    </citation>
    <scope>NUCLEOTIDE SEQUENCE [LARGE SCALE GENOMIC DNA]</scope>
    <source>
        <strain evidence="7">E str. JGS1987</strain>
    </source>
</reference>
<dbReference type="AlphaFoldDB" id="B1BUB8"/>
<dbReference type="GO" id="GO:0005829">
    <property type="term" value="C:cytosol"/>
    <property type="evidence" value="ECO:0007669"/>
    <property type="project" value="TreeGrafter"/>
</dbReference>
<accession>B1BUB8</accession>
<evidence type="ECO:0000256" key="2">
    <source>
        <dbReference type="ARBA" id="ARBA00022801"/>
    </source>
</evidence>
<dbReference type="EMBL" id="ABDW01000018">
    <property type="protein sequence ID" value="EDT14716.1"/>
    <property type="molecule type" value="Genomic_DNA"/>
</dbReference>
<dbReference type="PANTHER" id="PTHR41286:SF1">
    <property type="entry name" value="HNH NUCLEASE YAJD-RELATED"/>
    <property type="match status" value="1"/>
</dbReference>
<dbReference type="Pfam" id="PF01844">
    <property type="entry name" value="HNH"/>
    <property type="match status" value="1"/>
</dbReference>
<dbReference type="RefSeq" id="WP_003464126.1">
    <property type="nucleotide sequence ID" value="NZ_ABDW01000018.1"/>
</dbReference>
<dbReference type="GO" id="GO:0008270">
    <property type="term" value="F:zinc ion binding"/>
    <property type="evidence" value="ECO:0007669"/>
    <property type="project" value="InterPro"/>
</dbReference>
<dbReference type="PANTHER" id="PTHR41286">
    <property type="entry name" value="HNH NUCLEASE YAJD-RELATED"/>
    <property type="match status" value="1"/>
</dbReference>
<name>B1BUB8_CLOPF</name>